<comment type="similarity">
    <text evidence="2">Belongs to the psaN family.</text>
</comment>
<dbReference type="Proteomes" id="UP000265515">
    <property type="component" value="Unassembled WGS sequence"/>
</dbReference>
<keyword evidence="6" id="KW-0603">Photosystem I</keyword>
<proteinExistence type="inferred from homology"/>
<protein>
    <recommendedName>
        <fullName evidence="10">Photosystem I reaction center subunit N, chloroplastic</fullName>
    </recommendedName>
</protein>
<evidence type="ECO:0000256" key="10">
    <source>
        <dbReference type="ARBA" id="ARBA00072674"/>
    </source>
</evidence>
<dbReference type="Gramene" id="GBG64576">
    <property type="protein sequence ID" value="GBG64576"/>
    <property type="gene ID" value="CBR_g45633"/>
</dbReference>
<dbReference type="OrthoDB" id="512227at2759"/>
<dbReference type="InterPro" id="IPR008796">
    <property type="entry name" value="PSAN"/>
</dbReference>
<evidence type="ECO:0000256" key="3">
    <source>
        <dbReference type="ARBA" id="ARBA00022528"/>
    </source>
</evidence>
<reference evidence="11 12" key="1">
    <citation type="journal article" date="2018" name="Cell">
        <title>The Chara Genome: Secondary Complexity and Implications for Plant Terrestrialization.</title>
        <authorList>
            <person name="Nishiyama T."/>
            <person name="Sakayama H."/>
            <person name="Vries J.D."/>
            <person name="Buschmann H."/>
            <person name="Saint-Marcoux D."/>
            <person name="Ullrich K.K."/>
            <person name="Haas F.B."/>
            <person name="Vanderstraeten L."/>
            <person name="Becker D."/>
            <person name="Lang D."/>
            <person name="Vosolsobe S."/>
            <person name="Rombauts S."/>
            <person name="Wilhelmsson P.K.I."/>
            <person name="Janitza P."/>
            <person name="Kern R."/>
            <person name="Heyl A."/>
            <person name="Rumpler F."/>
            <person name="Villalobos L.I.A.C."/>
            <person name="Clay J.M."/>
            <person name="Skokan R."/>
            <person name="Toyoda A."/>
            <person name="Suzuki Y."/>
            <person name="Kagoshima H."/>
            <person name="Schijlen E."/>
            <person name="Tajeshwar N."/>
            <person name="Catarino B."/>
            <person name="Hetherington A.J."/>
            <person name="Saltykova A."/>
            <person name="Bonnot C."/>
            <person name="Breuninger H."/>
            <person name="Symeonidi A."/>
            <person name="Radhakrishnan G.V."/>
            <person name="Van Nieuwerburgh F."/>
            <person name="Deforce D."/>
            <person name="Chang C."/>
            <person name="Karol K.G."/>
            <person name="Hedrich R."/>
            <person name="Ulvskov P."/>
            <person name="Glockner G."/>
            <person name="Delwiche C.F."/>
            <person name="Petrasek J."/>
            <person name="Van de Peer Y."/>
            <person name="Friml J."/>
            <person name="Beilby M."/>
            <person name="Dolan L."/>
            <person name="Kohara Y."/>
            <person name="Sugano S."/>
            <person name="Fujiyama A."/>
            <person name="Delaux P.-M."/>
            <person name="Quint M."/>
            <person name="TheiBen G."/>
            <person name="Hagemann M."/>
            <person name="Harholt J."/>
            <person name="Dunand C."/>
            <person name="Zachgo S."/>
            <person name="Langdale J."/>
            <person name="Maumus F."/>
            <person name="Straeten D.V.D."/>
            <person name="Gould S.B."/>
            <person name="Rensing S.A."/>
        </authorList>
    </citation>
    <scope>NUCLEOTIDE SEQUENCE [LARGE SCALE GENOMIC DNA]</scope>
    <source>
        <strain evidence="11 12">S276</strain>
    </source>
</reference>
<keyword evidence="4" id="KW-0602">Photosynthesis</keyword>
<keyword evidence="5" id="KW-0934">Plastid</keyword>
<dbReference type="GO" id="GO:0030093">
    <property type="term" value="C:chloroplast photosystem I"/>
    <property type="evidence" value="ECO:0007669"/>
    <property type="project" value="TreeGrafter"/>
</dbReference>
<sequence length="163" mass="16875">MAATTTFLGTTTQLAASSSTQLAAGNLKASPSKGSTPNNNRAFVCRASADGEATSRREALRMAAGVIAAGVFGLAGKANASITEDLLAKSAANKDLNDKKRALTSYANLARAYTVQNGSCAFPDNFTGCQDLAKRQAVPFLSEDLALECEGKEKGKCGSNNFK</sequence>
<dbReference type="AlphaFoldDB" id="A0A388K3H3"/>
<comment type="caution">
    <text evidence="11">The sequence shown here is derived from an EMBL/GenBank/DDBJ whole genome shotgun (WGS) entry which is preliminary data.</text>
</comment>
<dbReference type="InterPro" id="IPR044907">
    <property type="entry name" value="PSAN_sf"/>
</dbReference>
<dbReference type="EMBL" id="BFEA01000052">
    <property type="protein sequence ID" value="GBG64576.1"/>
    <property type="molecule type" value="Genomic_DNA"/>
</dbReference>
<dbReference type="Gene3D" id="4.10.1190.10">
    <property type="entry name" value="Chlorophyll A-B binding protein"/>
    <property type="match status" value="1"/>
</dbReference>
<evidence type="ECO:0000313" key="12">
    <source>
        <dbReference type="Proteomes" id="UP000265515"/>
    </source>
</evidence>
<dbReference type="FunFam" id="4.10.1190.10:FF:000001">
    <property type="entry name" value="Photosystem I reaction center subunit N"/>
    <property type="match status" value="1"/>
</dbReference>
<dbReference type="Pfam" id="PF05479">
    <property type="entry name" value="PsaN"/>
    <property type="match status" value="1"/>
</dbReference>
<dbReference type="PANTHER" id="PTHR36814">
    <property type="entry name" value="PHOTOSYSTEM I REACTION CENTER SUBUNIT N, CHLOROPLASTIC"/>
    <property type="match status" value="1"/>
</dbReference>
<evidence type="ECO:0000256" key="9">
    <source>
        <dbReference type="ARBA" id="ARBA00023136"/>
    </source>
</evidence>
<evidence type="ECO:0000256" key="2">
    <source>
        <dbReference type="ARBA" id="ARBA00010661"/>
    </source>
</evidence>
<evidence type="ECO:0000256" key="6">
    <source>
        <dbReference type="ARBA" id="ARBA00022836"/>
    </source>
</evidence>
<evidence type="ECO:0000313" key="11">
    <source>
        <dbReference type="EMBL" id="GBG64576.1"/>
    </source>
</evidence>
<keyword evidence="12" id="KW-1185">Reference proteome</keyword>
<comment type="subcellular location">
    <subcellularLocation>
        <location evidence="1">Plastid</location>
        <location evidence="1">Chloroplast thylakoid membrane</location>
        <topology evidence="1">Peripheral membrane protein</topology>
        <orientation evidence="1">Lumenal side</orientation>
    </subcellularLocation>
</comment>
<keyword evidence="7" id="KW-0809">Transit peptide</keyword>
<evidence type="ECO:0000256" key="4">
    <source>
        <dbReference type="ARBA" id="ARBA00022531"/>
    </source>
</evidence>
<dbReference type="GO" id="GO:0015979">
    <property type="term" value="P:photosynthesis"/>
    <property type="evidence" value="ECO:0007669"/>
    <property type="project" value="UniProtKB-KW"/>
</dbReference>
<evidence type="ECO:0000256" key="7">
    <source>
        <dbReference type="ARBA" id="ARBA00022946"/>
    </source>
</evidence>
<evidence type="ECO:0000256" key="5">
    <source>
        <dbReference type="ARBA" id="ARBA00022640"/>
    </source>
</evidence>
<accession>A0A388K3H3</accession>
<keyword evidence="8" id="KW-0793">Thylakoid</keyword>
<keyword evidence="3" id="KW-0150">Chloroplast</keyword>
<organism evidence="11 12">
    <name type="scientific">Chara braunii</name>
    <name type="common">Braun's stonewort</name>
    <dbReference type="NCBI Taxonomy" id="69332"/>
    <lineage>
        <taxon>Eukaryota</taxon>
        <taxon>Viridiplantae</taxon>
        <taxon>Streptophyta</taxon>
        <taxon>Charophyceae</taxon>
        <taxon>Charales</taxon>
        <taxon>Characeae</taxon>
        <taxon>Chara</taxon>
    </lineage>
</organism>
<keyword evidence="9" id="KW-0472">Membrane</keyword>
<dbReference type="STRING" id="69332.A0A388K3H3"/>
<evidence type="ECO:0000256" key="8">
    <source>
        <dbReference type="ARBA" id="ARBA00023078"/>
    </source>
</evidence>
<evidence type="ECO:0000256" key="1">
    <source>
        <dbReference type="ARBA" id="ARBA00004622"/>
    </source>
</evidence>
<gene>
    <name evidence="11" type="ORF">CBR_g45633</name>
</gene>
<dbReference type="PANTHER" id="PTHR36814:SF1">
    <property type="entry name" value="PHOTOSYSTEM I REACTION CENTER SUBUNIT N, CHLOROPLASTIC"/>
    <property type="match status" value="1"/>
</dbReference>
<name>A0A388K3H3_CHABU</name>